<evidence type="ECO:0000256" key="8">
    <source>
        <dbReference type="ARBA" id="ARBA00023136"/>
    </source>
</evidence>
<evidence type="ECO:0000256" key="9">
    <source>
        <dbReference type="SAM" id="Phobius"/>
    </source>
</evidence>
<proteinExistence type="inferred from homology"/>
<gene>
    <name evidence="12" type="ORF">KEF85_11490</name>
</gene>
<dbReference type="GO" id="GO:0006813">
    <property type="term" value="P:potassium ion transport"/>
    <property type="evidence" value="ECO:0007669"/>
    <property type="project" value="InterPro"/>
</dbReference>
<name>A0A975MLT8_9GAMM</name>
<accession>A0A975MLT8</accession>
<evidence type="ECO:0000256" key="7">
    <source>
        <dbReference type="ARBA" id="ARBA00023065"/>
    </source>
</evidence>
<dbReference type="KEGG" id="mpad:KEF85_11490"/>
<dbReference type="GO" id="GO:1902600">
    <property type="term" value="P:proton transmembrane transport"/>
    <property type="evidence" value="ECO:0007669"/>
    <property type="project" value="InterPro"/>
</dbReference>
<comment type="similarity">
    <text evidence="2">Belongs to the monovalent cation:proton antiporter 2 (CPA2) transporter (TC 2.A.37) family.</text>
</comment>
<dbReference type="Proteomes" id="UP000676649">
    <property type="component" value="Chromosome"/>
</dbReference>
<feature type="transmembrane region" description="Helical" evidence="9">
    <location>
        <begin position="293"/>
        <end position="318"/>
    </location>
</feature>
<keyword evidence="6 9" id="KW-1133">Transmembrane helix</keyword>
<feature type="transmembrane region" description="Helical" evidence="9">
    <location>
        <begin position="43"/>
        <end position="63"/>
    </location>
</feature>
<feature type="transmembrane region" description="Helical" evidence="9">
    <location>
        <begin position="75"/>
        <end position="97"/>
    </location>
</feature>
<dbReference type="Pfam" id="PF02254">
    <property type="entry name" value="TrkA_N"/>
    <property type="match status" value="1"/>
</dbReference>
<evidence type="ECO:0000313" key="12">
    <source>
        <dbReference type="EMBL" id="QWF69974.1"/>
    </source>
</evidence>
<dbReference type="SUPFAM" id="SSF51735">
    <property type="entry name" value="NAD(P)-binding Rossmann-fold domains"/>
    <property type="match status" value="1"/>
</dbReference>
<dbReference type="PANTHER" id="PTHR42751">
    <property type="entry name" value="SODIUM/HYDROGEN EXCHANGER FAMILY/TRKA DOMAIN PROTEIN"/>
    <property type="match status" value="1"/>
</dbReference>
<dbReference type="EMBL" id="CP073754">
    <property type="protein sequence ID" value="QWF69974.1"/>
    <property type="molecule type" value="Genomic_DNA"/>
</dbReference>
<evidence type="ECO:0000313" key="13">
    <source>
        <dbReference type="Proteomes" id="UP000676649"/>
    </source>
</evidence>
<dbReference type="Gene3D" id="1.20.1530.20">
    <property type="match status" value="1"/>
</dbReference>
<dbReference type="InterPro" id="IPR036291">
    <property type="entry name" value="NAD(P)-bd_dom_sf"/>
</dbReference>
<evidence type="ECO:0000256" key="4">
    <source>
        <dbReference type="ARBA" id="ARBA00022449"/>
    </source>
</evidence>
<keyword evidence="8 9" id="KW-0472">Membrane</keyword>
<dbReference type="AlphaFoldDB" id="A0A975MLT8"/>
<keyword evidence="4" id="KW-0050">Antiport</keyword>
<evidence type="ECO:0000256" key="2">
    <source>
        <dbReference type="ARBA" id="ARBA00005551"/>
    </source>
</evidence>
<evidence type="ECO:0000256" key="3">
    <source>
        <dbReference type="ARBA" id="ARBA00022448"/>
    </source>
</evidence>
<dbReference type="InterPro" id="IPR006153">
    <property type="entry name" value="Cation/H_exchanger_TM"/>
</dbReference>
<sequence>MLELIWISAALLAGLLASRLFFPPLVGYLAAGYALHYFKIQALPNLAHLADIGIQLLLFTVGLKLKARSLLRKEVLSVGGLHLLLMASVSALVFFWLDQRVTGGLILGVSLSFSSTVLAIKVLEDSGELSALHGRDVLSILILQDIVAIGLLAYAEGEQPQPWAAALFLLPLLRPITHRLLTACHSAELKLLLGVTLALAGGVLAEHVGVAADIGALLTGLTLAGHPSTTALANKLWGIKELFLVAFFLQIGLTDLPGREQFVIALQLLAMLPLQGLMFFGLFLFAGLRARNAFVSALVLMTYSEFALITTGAVVKAGLLPDEWQAIISLAVAGSLAIAAPLNRFSQPLFAACETFLIKFEKPSGHPDRLPDCLGVAEWLVIGMGDTGISAYQTLANQEQRVVGLDADPTVLERLLADGRRVVYGDAEDSSLLSRLPLERIKGIVLAVPSLEVRTSAISLLRKRGFLGLIGTVGGNAEEALSLQQQGADFVIQPLLEAGKQLAKQITGNRTPQH</sequence>
<feature type="domain" description="RCK N-terminal" evidence="11">
    <location>
        <begin position="380"/>
        <end position="494"/>
    </location>
</feature>
<keyword evidence="7" id="KW-0406">Ion transport</keyword>
<dbReference type="Pfam" id="PF00999">
    <property type="entry name" value="Na_H_Exchanger"/>
    <property type="match status" value="1"/>
</dbReference>
<dbReference type="InterPro" id="IPR038770">
    <property type="entry name" value="Na+/solute_symporter_sf"/>
</dbReference>
<keyword evidence="3" id="KW-0813">Transport</keyword>
<keyword evidence="5 9" id="KW-0812">Transmembrane</keyword>
<evidence type="ECO:0000259" key="10">
    <source>
        <dbReference type="Pfam" id="PF00999"/>
    </source>
</evidence>
<evidence type="ECO:0000259" key="11">
    <source>
        <dbReference type="Pfam" id="PF02254"/>
    </source>
</evidence>
<dbReference type="PANTHER" id="PTHR42751:SF1">
    <property type="entry name" value="CATION_PROTON ANTIPORTER YBAL-RELATED"/>
    <property type="match status" value="1"/>
</dbReference>
<dbReference type="RefSeq" id="WP_215580695.1">
    <property type="nucleotide sequence ID" value="NZ_CP073754.1"/>
</dbReference>
<organism evidence="12 13">
    <name type="scientific">Methylomonas paludis</name>
    <dbReference type="NCBI Taxonomy" id="1173101"/>
    <lineage>
        <taxon>Bacteria</taxon>
        <taxon>Pseudomonadati</taxon>
        <taxon>Pseudomonadota</taxon>
        <taxon>Gammaproteobacteria</taxon>
        <taxon>Methylococcales</taxon>
        <taxon>Methylococcaceae</taxon>
        <taxon>Methylomonas</taxon>
    </lineage>
</organism>
<protein>
    <submittedName>
        <fullName evidence="12">Cation:proton antiporter</fullName>
    </submittedName>
</protein>
<evidence type="ECO:0000256" key="6">
    <source>
        <dbReference type="ARBA" id="ARBA00022989"/>
    </source>
</evidence>
<feature type="transmembrane region" description="Helical" evidence="9">
    <location>
        <begin position="324"/>
        <end position="342"/>
    </location>
</feature>
<evidence type="ECO:0000256" key="1">
    <source>
        <dbReference type="ARBA" id="ARBA00004141"/>
    </source>
</evidence>
<dbReference type="GO" id="GO:0015297">
    <property type="term" value="F:antiporter activity"/>
    <property type="evidence" value="ECO:0007669"/>
    <property type="project" value="UniProtKB-KW"/>
</dbReference>
<comment type="subcellular location">
    <subcellularLocation>
        <location evidence="1">Membrane</location>
        <topology evidence="1">Multi-pass membrane protein</topology>
    </subcellularLocation>
</comment>
<dbReference type="Gene3D" id="3.40.50.720">
    <property type="entry name" value="NAD(P)-binding Rossmann-like Domain"/>
    <property type="match status" value="1"/>
</dbReference>
<feature type="domain" description="Cation/H+ exchanger transmembrane" evidence="10">
    <location>
        <begin position="8"/>
        <end position="339"/>
    </location>
</feature>
<keyword evidence="13" id="KW-1185">Reference proteome</keyword>
<evidence type="ECO:0000256" key="5">
    <source>
        <dbReference type="ARBA" id="ARBA00022692"/>
    </source>
</evidence>
<feature type="transmembrane region" description="Helical" evidence="9">
    <location>
        <begin position="262"/>
        <end position="286"/>
    </location>
</feature>
<dbReference type="GO" id="GO:0016020">
    <property type="term" value="C:membrane"/>
    <property type="evidence" value="ECO:0007669"/>
    <property type="project" value="UniProtKB-SubCell"/>
</dbReference>
<feature type="transmembrane region" description="Helical" evidence="9">
    <location>
        <begin position="103"/>
        <end position="123"/>
    </location>
</feature>
<dbReference type="InterPro" id="IPR003148">
    <property type="entry name" value="RCK_N"/>
</dbReference>
<reference evidence="12" key="1">
    <citation type="submission" date="2021-04" db="EMBL/GenBank/DDBJ databases">
        <title>Draft genome sequence data of methanotrophic Methylovulum sp. strain S1L and Methylomonas sp. strain S2AM isolated from boreal lake water columns.</title>
        <authorList>
            <person name="Rissanen A.J."/>
            <person name="Mangayil R."/>
            <person name="Svenning M.M."/>
            <person name="Khanongnuch R."/>
        </authorList>
    </citation>
    <scope>NUCLEOTIDE SEQUENCE</scope>
    <source>
        <strain evidence="12">S2AM</strain>
    </source>
</reference>